<proteinExistence type="predicted"/>
<reference evidence="1 2" key="1">
    <citation type="journal article" date="2024" name="Front. Microbiol.">
        <title>Pangenomic and biochemical analyses of Helcococcus ovis reveal widespread tetracycline resistance and a novel bacterial species, Helcococcus bovis.</title>
        <authorList>
            <person name="Cunha F."/>
            <person name="Zhai Y."/>
            <person name="Casaro S."/>
            <person name="Jones K.L."/>
            <person name="Hernandez M."/>
            <person name="Bisinotto R.S."/>
            <person name="Kariyawasam S."/>
            <person name="Brown M.B."/>
            <person name="Phillips A."/>
            <person name="Jeong K.C."/>
            <person name="Galvao K.N."/>
        </authorList>
    </citation>
    <scope>NUCLEOTIDE SEQUENCE [LARGE SCALE GENOMIC DNA]</scope>
    <source>
        <strain evidence="1 2">KG197</strain>
    </source>
</reference>
<dbReference type="Pfam" id="PF11392">
    <property type="entry name" value="AllH"/>
    <property type="match status" value="1"/>
</dbReference>
<dbReference type="InterPro" id="IPR021530">
    <property type="entry name" value="AllH-like"/>
</dbReference>
<protein>
    <submittedName>
        <fullName evidence="1">DUF2877 domain-containing protein</fullName>
    </submittedName>
</protein>
<comment type="caution">
    <text evidence="1">The sequence shown here is derived from an EMBL/GenBank/DDBJ whole genome shotgun (WGS) entry which is preliminary data.</text>
</comment>
<dbReference type="EMBL" id="JBFNFH010000002">
    <property type="protein sequence ID" value="MFM1524409.1"/>
    <property type="molecule type" value="Genomic_DNA"/>
</dbReference>
<dbReference type="Proteomes" id="UP001629536">
    <property type="component" value="Unassembled WGS sequence"/>
</dbReference>
<evidence type="ECO:0000313" key="2">
    <source>
        <dbReference type="Proteomes" id="UP001629536"/>
    </source>
</evidence>
<name>A0ABW9F4N3_9FIRM</name>
<sequence>MREALLIHDKLYRKLNPNTKEITVLNGTVHSKFNKAINLQLDNGLFFSVLNRNIDASPFSILLDLINFDSIDIFVGEKFYIKNKTIYFKNEVVSYKKAKIYKLNKSIIDGNSEYLIHNYKIIENKLQSLKDKITNETEKIINNKLYLVSEELFLSFKNNDEKKIMDIIEKLIGLGMGLTPSGDDYISGLLLIIVAINSPLKEYKELFYKIILKNKYNTNIISYEMLKNSIEGDFKSLYTNFLNKVFNCKLNFDDIDMILKIGHTSGKDTLLGIFTGLKILLII</sequence>
<keyword evidence="2" id="KW-1185">Reference proteome</keyword>
<organism evidence="1 2">
    <name type="scientific">Helcococcus bovis</name>
    <dbReference type="NCBI Taxonomy" id="3153252"/>
    <lineage>
        <taxon>Bacteria</taxon>
        <taxon>Bacillati</taxon>
        <taxon>Bacillota</taxon>
        <taxon>Tissierellia</taxon>
        <taxon>Tissierellales</taxon>
        <taxon>Peptoniphilaceae</taxon>
        <taxon>Helcococcus</taxon>
    </lineage>
</organism>
<evidence type="ECO:0000313" key="1">
    <source>
        <dbReference type="EMBL" id="MFM1524409.1"/>
    </source>
</evidence>
<dbReference type="RefSeq" id="WP_408105517.1">
    <property type="nucleotide sequence ID" value="NZ_JBFNFH010000002.1"/>
</dbReference>
<gene>
    <name evidence="1" type="ORF">ABGF40_01835</name>
</gene>
<accession>A0ABW9F4N3</accession>